<comment type="subcellular location">
    <subcellularLocation>
        <location evidence="1">Golgi apparatus membrane</location>
        <topology evidence="1">Single-pass type II membrane protein</topology>
    </subcellularLocation>
</comment>
<dbReference type="InterPro" id="IPR004263">
    <property type="entry name" value="Exostosin"/>
</dbReference>
<keyword evidence="6" id="KW-0812">Transmembrane</keyword>
<reference evidence="8" key="1">
    <citation type="submission" date="2022-06" db="EMBL/GenBank/DDBJ databases">
        <title>Uncovering the hologenomic basis of an extraordinary plant invasion.</title>
        <authorList>
            <person name="Bieker V.C."/>
            <person name="Martin M.D."/>
            <person name="Gilbert T."/>
            <person name="Hodgins K."/>
            <person name="Battlay P."/>
            <person name="Petersen B."/>
            <person name="Wilson J."/>
        </authorList>
    </citation>
    <scope>NUCLEOTIDE SEQUENCE</scope>
    <source>
        <strain evidence="8">AA19_3_7</strain>
        <tissue evidence="8">Leaf</tissue>
    </source>
</reference>
<keyword evidence="9" id="KW-1185">Reference proteome</keyword>
<gene>
    <name evidence="8" type="ORF">M8C21_013962</name>
</gene>
<evidence type="ECO:0000256" key="2">
    <source>
        <dbReference type="ARBA" id="ARBA00010271"/>
    </source>
</evidence>
<keyword evidence="6" id="KW-0472">Membrane</keyword>
<dbReference type="EMBL" id="JAMZMK010011856">
    <property type="protein sequence ID" value="KAI7725791.1"/>
    <property type="molecule type" value="Genomic_DNA"/>
</dbReference>
<keyword evidence="6" id="KW-1133">Transmembrane helix</keyword>
<evidence type="ECO:0000313" key="8">
    <source>
        <dbReference type="EMBL" id="KAI7725791.1"/>
    </source>
</evidence>
<evidence type="ECO:0000313" key="9">
    <source>
        <dbReference type="Proteomes" id="UP001206925"/>
    </source>
</evidence>
<proteinExistence type="inferred from homology"/>
<keyword evidence="3" id="KW-0328">Glycosyltransferase</keyword>
<sequence length="472" mass="54621">MARSFFILYTLSRRRVSDQLRSLFFIPTALALTTSLFILFYISSTSNLFSPHPNRPSHSLHHILQYPDAVSSNVDNFHTLIESQTKESLEFDFLNNNINNNNLEGVEDVGGDGEMLWRLNGKTAVDEIIFHDQDIFKQDYLKMNKSFKIFMYPHNKNDPFANVLLPVDFEPEGNYASESFFKKTLNNSHFLTNDPSKADLFYLPFSIARLRHDPRVGIDGIQDFIKDYIYNVSHFYPYWNRTGGADHFYVSCHSIGRFAINKAEEIKLNVIQVVCSSSYFQSAYVPHKDASLPQIWPRVDDDPPRITSTQRKKLAFFAGSINSPVRQKLVETWQNDTSMSVHSGHLHTSYEEALQDSKFCLHVKGFEVNTARIGDALFHGCVPVIIANYYDLPFADILNWKSFSIVIATLDIPLLQRILRSLSDEEYASLHKNVLEVRKHFRWHVTPVDYDAFYMVMYELWLRRSAIRVPLS</sequence>
<name>A0AAD5BM11_AMBAR</name>
<evidence type="ECO:0000256" key="6">
    <source>
        <dbReference type="SAM" id="Phobius"/>
    </source>
</evidence>
<evidence type="ECO:0000256" key="5">
    <source>
        <dbReference type="ARBA" id="ARBA00023034"/>
    </source>
</evidence>
<protein>
    <recommendedName>
        <fullName evidence="7">Exostosin GT47 domain-containing protein</fullName>
    </recommendedName>
</protein>
<accession>A0AAD5BM11</accession>
<comment type="caution">
    <text evidence="8">The sequence shown here is derived from an EMBL/GenBank/DDBJ whole genome shotgun (WGS) entry which is preliminary data.</text>
</comment>
<keyword evidence="3" id="KW-0808">Transferase</keyword>
<evidence type="ECO:0000256" key="1">
    <source>
        <dbReference type="ARBA" id="ARBA00004323"/>
    </source>
</evidence>
<dbReference type="GO" id="GO:0016757">
    <property type="term" value="F:glycosyltransferase activity"/>
    <property type="evidence" value="ECO:0007669"/>
    <property type="project" value="UniProtKB-KW"/>
</dbReference>
<dbReference type="PANTHER" id="PTHR11062:SF396">
    <property type="entry name" value="EXOSTOSIN GT47 DOMAIN-CONTAINING PROTEIN"/>
    <property type="match status" value="1"/>
</dbReference>
<evidence type="ECO:0000259" key="7">
    <source>
        <dbReference type="Pfam" id="PF03016"/>
    </source>
</evidence>
<evidence type="ECO:0000256" key="3">
    <source>
        <dbReference type="ARBA" id="ARBA00022676"/>
    </source>
</evidence>
<dbReference type="GO" id="GO:0000139">
    <property type="term" value="C:Golgi membrane"/>
    <property type="evidence" value="ECO:0007669"/>
    <property type="project" value="UniProtKB-SubCell"/>
</dbReference>
<dbReference type="InterPro" id="IPR040911">
    <property type="entry name" value="Exostosin_GT47"/>
</dbReference>
<keyword evidence="4" id="KW-0735">Signal-anchor</keyword>
<organism evidence="8 9">
    <name type="scientific">Ambrosia artemisiifolia</name>
    <name type="common">Common ragweed</name>
    <dbReference type="NCBI Taxonomy" id="4212"/>
    <lineage>
        <taxon>Eukaryota</taxon>
        <taxon>Viridiplantae</taxon>
        <taxon>Streptophyta</taxon>
        <taxon>Embryophyta</taxon>
        <taxon>Tracheophyta</taxon>
        <taxon>Spermatophyta</taxon>
        <taxon>Magnoliopsida</taxon>
        <taxon>eudicotyledons</taxon>
        <taxon>Gunneridae</taxon>
        <taxon>Pentapetalae</taxon>
        <taxon>asterids</taxon>
        <taxon>campanulids</taxon>
        <taxon>Asterales</taxon>
        <taxon>Asteraceae</taxon>
        <taxon>Asteroideae</taxon>
        <taxon>Heliantheae alliance</taxon>
        <taxon>Heliantheae</taxon>
        <taxon>Ambrosia</taxon>
    </lineage>
</organism>
<feature type="transmembrane region" description="Helical" evidence="6">
    <location>
        <begin position="20"/>
        <end position="42"/>
    </location>
</feature>
<dbReference type="PANTHER" id="PTHR11062">
    <property type="entry name" value="EXOSTOSIN HEPARAN SULFATE GLYCOSYLTRANSFERASE -RELATED"/>
    <property type="match status" value="1"/>
</dbReference>
<keyword evidence="5" id="KW-0333">Golgi apparatus</keyword>
<feature type="domain" description="Exostosin GT47" evidence="7">
    <location>
        <begin position="143"/>
        <end position="422"/>
    </location>
</feature>
<comment type="similarity">
    <text evidence="2">Belongs to the glycosyltransferase 47 family.</text>
</comment>
<dbReference type="Proteomes" id="UP001206925">
    <property type="component" value="Unassembled WGS sequence"/>
</dbReference>
<evidence type="ECO:0000256" key="4">
    <source>
        <dbReference type="ARBA" id="ARBA00022968"/>
    </source>
</evidence>
<dbReference type="AlphaFoldDB" id="A0AAD5BM11"/>
<dbReference type="Pfam" id="PF03016">
    <property type="entry name" value="Exostosin_GT47"/>
    <property type="match status" value="1"/>
</dbReference>